<protein>
    <submittedName>
        <fullName evidence="1">Uncharacterized protein</fullName>
    </submittedName>
</protein>
<accession>A0A822MPH9</accession>
<dbReference type="Proteomes" id="UP000049495">
    <property type="component" value="Unassembled WGS sequence"/>
</dbReference>
<gene>
    <name evidence="1" type="ORF">VCR5J5_1370179</name>
</gene>
<evidence type="ECO:0000313" key="1">
    <source>
        <dbReference type="EMBL" id="CDT03268.1"/>
    </source>
</evidence>
<proteinExistence type="predicted"/>
<sequence>MCEWLVFSQSFLSQLRFLVRSSLFVIKEAVIILIRIGLKLVTVRKSIRLKTLKC</sequence>
<name>A0A822MPH9_9VIBR</name>
<evidence type="ECO:0000313" key="2">
    <source>
        <dbReference type="Proteomes" id="UP000049495"/>
    </source>
</evidence>
<reference evidence="2" key="1">
    <citation type="submission" date="2014-06" db="EMBL/GenBank/DDBJ databases">
        <authorList>
            <person name="Le Roux Frederique"/>
        </authorList>
    </citation>
    <scope>NUCLEOTIDE SEQUENCE [LARGE SCALE GENOMIC DNA]</scope>
    <source>
        <strain evidence="2">J5-5</strain>
    </source>
</reference>
<organism evidence="1 2">
    <name type="scientific">Vibrio crassostreae</name>
    <dbReference type="NCBI Taxonomy" id="246167"/>
    <lineage>
        <taxon>Bacteria</taxon>
        <taxon>Pseudomonadati</taxon>
        <taxon>Pseudomonadota</taxon>
        <taxon>Gammaproteobacteria</taxon>
        <taxon>Vibrionales</taxon>
        <taxon>Vibrionaceae</taxon>
        <taxon>Vibrio</taxon>
    </lineage>
</organism>
<comment type="caution">
    <text evidence="1">The sequence shown here is derived from an EMBL/GenBank/DDBJ whole genome shotgun (WGS) entry which is preliminary data.</text>
</comment>
<dbReference type="EMBL" id="CCJV01000043">
    <property type="protein sequence ID" value="CDT03268.1"/>
    <property type="molecule type" value="Genomic_DNA"/>
</dbReference>
<dbReference type="AlphaFoldDB" id="A0A822MPH9"/>